<dbReference type="AlphaFoldDB" id="A0A545U5G3"/>
<dbReference type="EMBL" id="VHSG01000005">
    <property type="protein sequence ID" value="TQV84709.1"/>
    <property type="molecule type" value="Genomic_DNA"/>
</dbReference>
<proteinExistence type="predicted"/>
<evidence type="ECO:0000313" key="2">
    <source>
        <dbReference type="Proteomes" id="UP000319732"/>
    </source>
</evidence>
<sequence>MFNNIIGQESVMGLVNRSILSRIVIIVAALLLAAAATAQIEGPPPSAPAISNGNYTVSWNLYYLQESTDGINWQVISSFANAPAFMEFSKPPGTYYYRTSYVVGFPVYMSVISEPVRVQVTEAGIGEASGVLTF</sequence>
<comment type="caution">
    <text evidence="1">The sequence shown here is derived from an EMBL/GenBank/DDBJ whole genome shotgun (WGS) entry which is preliminary data.</text>
</comment>
<dbReference type="Proteomes" id="UP000319732">
    <property type="component" value="Unassembled WGS sequence"/>
</dbReference>
<organism evidence="1 2">
    <name type="scientific">Exilibacterium tricleocarpae</name>
    <dbReference type="NCBI Taxonomy" id="2591008"/>
    <lineage>
        <taxon>Bacteria</taxon>
        <taxon>Pseudomonadati</taxon>
        <taxon>Pseudomonadota</taxon>
        <taxon>Gammaproteobacteria</taxon>
        <taxon>Cellvibrionales</taxon>
        <taxon>Cellvibrionaceae</taxon>
        <taxon>Exilibacterium</taxon>
    </lineage>
</organism>
<evidence type="ECO:0008006" key="3">
    <source>
        <dbReference type="Google" id="ProtNLM"/>
    </source>
</evidence>
<reference evidence="1 2" key="1">
    <citation type="submission" date="2019-06" db="EMBL/GenBank/DDBJ databases">
        <title>Whole genome sequence for Cellvibrionaceae sp. R142.</title>
        <authorList>
            <person name="Wang G."/>
        </authorList>
    </citation>
    <scope>NUCLEOTIDE SEQUENCE [LARGE SCALE GENOMIC DNA]</scope>
    <source>
        <strain evidence="1 2">R142</strain>
    </source>
</reference>
<evidence type="ECO:0000313" key="1">
    <source>
        <dbReference type="EMBL" id="TQV84709.1"/>
    </source>
</evidence>
<gene>
    <name evidence="1" type="ORF">FKG94_04085</name>
</gene>
<keyword evidence="2" id="KW-1185">Reference proteome</keyword>
<name>A0A545U5G3_9GAMM</name>
<protein>
    <recommendedName>
        <fullName evidence="3">Fibronectin type III domain-containing protein</fullName>
    </recommendedName>
</protein>
<accession>A0A545U5G3</accession>